<keyword evidence="9" id="KW-0560">Oxidoreductase</keyword>
<dbReference type="GO" id="GO:0045252">
    <property type="term" value="C:oxoglutarate dehydrogenase complex"/>
    <property type="evidence" value="ECO:0007669"/>
    <property type="project" value="TreeGrafter"/>
</dbReference>
<dbReference type="EMBL" id="LK028579">
    <property type="protein sequence ID" value="CDS19016.1"/>
    <property type="molecule type" value="Genomic_DNA"/>
</dbReference>
<keyword evidence="11" id="KW-0496">Mitochondrion</keyword>
<gene>
    <name evidence="19 22" type="ORF">EGR_02306</name>
    <name evidence="18" type="ORF">EgrG_000429700</name>
</gene>
<proteinExistence type="inferred from homology"/>
<evidence type="ECO:0000313" key="20">
    <source>
        <dbReference type="Proteomes" id="UP000019149"/>
    </source>
</evidence>
<accession>U6J6T4</accession>
<evidence type="ECO:0000259" key="17">
    <source>
        <dbReference type="SMART" id="SM00861"/>
    </source>
</evidence>
<dbReference type="PANTHER" id="PTHR23152:SF4">
    <property type="entry name" value="2-OXOADIPATE DEHYDROGENASE COMPLEX COMPONENT E1"/>
    <property type="match status" value="1"/>
</dbReference>
<evidence type="ECO:0000313" key="21">
    <source>
        <dbReference type="Proteomes" id="UP000492820"/>
    </source>
</evidence>
<dbReference type="EC" id="1.2.4.2" evidence="5"/>
<dbReference type="OMA" id="RDSYCRT"/>
<evidence type="ECO:0000256" key="9">
    <source>
        <dbReference type="ARBA" id="ARBA00023002"/>
    </source>
</evidence>
<name>U6J6T4_ECHGR</name>
<evidence type="ECO:0000256" key="8">
    <source>
        <dbReference type="ARBA" id="ARBA00022946"/>
    </source>
</evidence>
<reference evidence="19 20" key="1">
    <citation type="journal article" date="2013" name="Nat. Genet.">
        <title>The genome of the hydatid tapeworm Echinococcus granulosus.</title>
        <authorList>
            <person name="Zheng H."/>
            <person name="Zhang W."/>
            <person name="Zhang L."/>
            <person name="Zhang Z."/>
            <person name="Li J."/>
            <person name="Lu G."/>
            <person name="Zhu Y."/>
            <person name="Wang Y."/>
            <person name="Huang Y."/>
            <person name="Liu J."/>
            <person name="Kang H."/>
            <person name="Chen J."/>
            <person name="Wang L."/>
            <person name="Chen A."/>
            <person name="Yu S."/>
            <person name="Gao Z."/>
            <person name="Jin L."/>
            <person name="Gu W."/>
            <person name="Wang Z."/>
            <person name="Zhao L."/>
            <person name="Shi B."/>
            <person name="Wen H."/>
            <person name="Lin R."/>
            <person name="Jones M.K."/>
            <person name="Brejova B."/>
            <person name="Vinar T."/>
            <person name="Zhao G."/>
            <person name="McManus D.P."/>
            <person name="Chen Z."/>
            <person name="Zhou Y."/>
            <person name="Wang S."/>
        </authorList>
    </citation>
    <scope>NUCLEOTIDE SEQUENCE [LARGE SCALE GENOMIC DNA]</scope>
</reference>
<dbReference type="PIRSF" id="PIRSF000157">
    <property type="entry name" value="Oxoglu_dh_E1"/>
    <property type="match status" value="1"/>
</dbReference>
<dbReference type="GO" id="GO:0006096">
    <property type="term" value="P:glycolytic process"/>
    <property type="evidence" value="ECO:0007669"/>
    <property type="project" value="UniProtKB-KW"/>
</dbReference>
<dbReference type="GO" id="GO:0046872">
    <property type="term" value="F:metal ion binding"/>
    <property type="evidence" value="ECO:0007669"/>
    <property type="project" value="UniProtKB-KW"/>
</dbReference>
<dbReference type="Pfam" id="PF16870">
    <property type="entry name" value="OxoGdeHyase_C"/>
    <property type="match status" value="1"/>
</dbReference>
<dbReference type="GO" id="GO:0030976">
    <property type="term" value="F:thiamine pyrophosphate binding"/>
    <property type="evidence" value="ECO:0007669"/>
    <property type="project" value="InterPro"/>
</dbReference>
<keyword evidence="8" id="KW-0809">Transit peptide</keyword>
<evidence type="ECO:0000256" key="11">
    <source>
        <dbReference type="ARBA" id="ARBA00023128"/>
    </source>
</evidence>
<evidence type="ECO:0000256" key="1">
    <source>
        <dbReference type="ARBA" id="ARBA00001946"/>
    </source>
</evidence>
<evidence type="ECO:0000256" key="10">
    <source>
        <dbReference type="ARBA" id="ARBA00023052"/>
    </source>
</evidence>
<dbReference type="GeneID" id="36338021"/>
<organism evidence="19 20">
    <name type="scientific">Echinococcus granulosus</name>
    <name type="common">Hydatid tapeworm</name>
    <dbReference type="NCBI Taxonomy" id="6210"/>
    <lineage>
        <taxon>Eukaryota</taxon>
        <taxon>Metazoa</taxon>
        <taxon>Spiralia</taxon>
        <taxon>Lophotrochozoa</taxon>
        <taxon>Platyhelminthes</taxon>
        <taxon>Cestoda</taxon>
        <taxon>Eucestoda</taxon>
        <taxon>Cyclophyllidea</taxon>
        <taxon>Taeniidae</taxon>
        <taxon>Echinococcus</taxon>
        <taxon>Echinococcus granulosus group</taxon>
    </lineage>
</organism>
<evidence type="ECO:0000313" key="22">
    <source>
        <dbReference type="WBParaSite" id="EgrG_000429700"/>
    </source>
</evidence>
<evidence type="ECO:0000256" key="2">
    <source>
        <dbReference type="ARBA" id="ARBA00001964"/>
    </source>
</evidence>
<dbReference type="Proteomes" id="UP000019149">
    <property type="component" value="Unassembled WGS sequence"/>
</dbReference>
<keyword evidence="10" id="KW-0786">Thiamine pyrophosphate</keyword>
<evidence type="ECO:0000256" key="15">
    <source>
        <dbReference type="ARBA" id="ARBA00040267"/>
    </source>
</evidence>
<protein>
    <recommendedName>
        <fullName evidence="15">2-oxoglutarate dehydrogenase, mitochondrial</fullName>
        <ecNumber evidence="5">1.2.4.2</ecNumber>
    </recommendedName>
    <alternativeName>
        <fullName evidence="16">2-oxoglutarate dehydrogenase complex component E1</fullName>
    </alternativeName>
    <alternativeName>
        <fullName evidence="13">Alpha-ketoglutarate dehydrogenase</fullName>
    </alternativeName>
</protein>
<dbReference type="Pfam" id="PF00676">
    <property type="entry name" value="E1_dh"/>
    <property type="match status" value="1"/>
</dbReference>
<dbReference type="GO" id="GO:0004591">
    <property type="term" value="F:oxoglutarate dehydrogenase (succinyl-transferring) activity"/>
    <property type="evidence" value="ECO:0007669"/>
    <property type="project" value="UniProtKB-EC"/>
</dbReference>
<dbReference type="STRING" id="6210.U6J6T4"/>
<dbReference type="OrthoDB" id="413077at2759"/>
<dbReference type="InterPro" id="IPR001017">
    <property type="entry name" value="DH_E1"/>
</dbReference>
<evidence type="ECO:0000256" key="4">
    <source>
        <dbReference type="ARBA" id="ARBA00006936"/>
    </source>
</evidence>
<dbReference type="NCBIfam" id="NF008907">
    <property type="entry name" value="PRK12270.1"/>
    <property type="match status" value="1"/>
</dbReference>
<evidence type="ECO:0000256" key="7">
    <source>
        <dbReference type="ARBA" id="ARBA00022842"/>
    </source>
</evidence>
<dbReference type="SUPFAM" id="SSF52518">
    <property type="entry name" value="Thiamin diphosphate-binding fold (THDP-binding)"/>
    <property type="match status" value="2"/>
</dbReference>
<dbReference type="PANTHER" id="PTHR23152">
    <property type="entry name" value="2-OXOGLUTARATE DEHYDROGENASE"/>
    <property type="match status" value="1"/>
</dbReference>
<dbReference type="AlphaFoldDB" id="U6J6T4"/>
<dbReference type="EMBL" id="APAU02000010">
    <property type="protein sequence ID" value="EUB62865.1"/>
    <property type="molecule type" value="Genomic_DNA"/>
</dbReference>
<dbReference type="Gene3D" id="3.40.50.11610">
    <property type="entry name" value="Multifunctional 2-oxoglutarate metabolism enzyme, C-terminal domain"/>
    <property type="match status" value="1"/>
</dbReference>
<evidence type="ECO:0000256" key="6">
    <source>
        <dbReference type="ARBA" id="ARBA00022723"/>
    </source>
</evidence>
<dbReference type="InterPro" id="IPR032106">
    <property type="entry name" value="2-oxogl_dehyd_N"/>
</dbReference>
<keyword evidence="7" id="KW-0460">Magnesium</keyword>
<dbReference type="CDD" id="cd02016">
    <property type="entry name" value="TPP_E1_OGDC_like"/>
    <property type="match status" value="1"/>
</dbReference>
<evidence type="ECO:0000313" key="18">
    <source>
        <dbReference type="EMBL" id="CDS19016.1"/>
    </source>
</evidence>
<dbReference type="WBParaSite" id="EgrG_000429700">
    <property type="protein sequence ID" value="EgrG_000429700"/>
    <property type="gene ID" value="EgrG_000429700"/>
</dbReference>
<dbReference type="KEGG" id="egl:EGR_02306"/>
<dbReference type="RefSeq" id="XP_024354061.1">
    <property type="nucleotide sequence ID" value="XM_024491555.1"/>
</dbReference>
<dbReference type="NCBIfam" id="NF006914">
    <property type="entry name" value="PRK09404.1"/>
    <property type="match status" value="1"/>
</dbReference>
<dbReference type="InterPro" id="IPR005475">
    <property type="entry name" value="Transketolase-like_Pyr-bd"/>
</dbReference>
<keyword evidence="12" id="KW-0324">Glycolysis</keyword>
<reference evidence="22" key="4">
    <citation type="submission" date="2020-10" db="UniProtKB">
        <authorList>
            <consortium name="WormBaseParasite"/>
        </authorList>
    </citation>
    <scope>IDENTIFICATION</scope>
</reference>
<dbReference type="Gene3D" id="1.10.287.1150">
    <property type="entry name" value="TPP helical domain"/>
    <property type="match status" value="1"/>
</dbReference>
<comment type="similarity">
    <text evidence="4">Belongs to the alpha-ketoglutarate dehydrogenase family.</text>
</comment>
<sequence length="999" mass="113235">MFYARLGQFLRKSNKLSCRIFGTVRCQHKSAAEPFLNGASSNYIEDIYAAWLKDPNSVHKSWDVYFRGVSSGASLGAAYTPPPTLGFEQFGVKFVTPLETAVPTGVSAKTIQDHLTVQMIIRSYQLRGHLAAKLDPLNIKSSIESTRDIVYGRYLGEIVAPDLNKTFRLPLTTHIGGDQVELPFREIIKRLEDAYCQSIGVDYMFINDLKKCDWLRRHFETPGVTKLSAEERKLLLYRLTHACKFEEYLAKKWSSEKRFGVEGCEVLIPAMKTIIDESVERGVESFVIGMPHRGRLNVLANVCHKPLSEIFCQFDPSLKAADEGSGDVKYHLGMSQHWINSKTGKKFNIAVCANPSHLEAVDPVVQGKTRAEQFYRKDEEGKQVMSILLHGDASFAGQGIVYETIHLSNLPSYTTKGTIHIVVNNQIGFTTDPRMSRSSEHCTDVARVTDSPIFHVNADDPDAVVHVARVAAEWRATFGHDVVIDLVGYRRFGHNETDEPMFTQPLMYKRIRQMPTVLEKYSKQLLAEGIITEQEFKDVIEAYHKQCDDAYTEAKAQTVTYNRAWIDSPWENFFDNRDPMNLPSTGVDESQLNHIGEIVSGYPANFVVHPGLKRVLKGRAELVKNRLADWALGEFLAYGSLLMSGNHVRVSGQDVERGTFSHRHAVLHHQDIDKSVYVPLEHLSSDQARFTICNSSLSEYAVMGFEMGYSLTNPNSLVIWEAQFGDFANGAQSIIDLFVSSGQQKWVRQSNLVLFLPHGMEGMGPEHSSGRMERFLQLSNDDECYIPVFKENFSQEQLFETNWIIVNSTTPANMFHVLRRQILLPFRRPLVVFTPKSLLRHPDARSSFDEMLPGTSFQRLIPEAGLAREAPESVKKLIFCSGKVYYEIRKHIDSADLTREIAVARVEQLTPLPYDLIKEELERYPNAVVQWVQEEHRNQGAWTYVRPRIEHLIQRELPNRVHTKLLYAGRPASAAPAAGRKAIHLMESSHIFKAVLQTK</sequence>
<evidence type="ECO:0000256" key="12">
    <source>
        <dbReference type="ARBA" id="ARBA00023152"/>
    </source>
</evidence>
<dbReference type="Gene3D" id="3.40.50.12470">
    <property type="match status" value="1"/>
</dbReference>
<dbReference type="Pfam" id="PF16078">
    <property type="entry name" value="2-oxogl_dehyd_N"/>
    <property type="match status" value="1"/>
</dbReference>
<dbReference type="FunFam" id="3.40.50.970:FF:000002">
    <property type="entry name" value="2-oxoglutarate dehydrogenase, E1 component"/>
    <property type="match status" value="1"/>
</dbReference>
<feature type="domain" description="Transketolase-like pyrimidine-binding" evidence="17">
    <location>
        <begin position="628"/>
        <end position="841"/>
    </location>
</feature>
<dbReference type="GO" id="GO:0006099">
    <property type="term" value="P:tricarboxylic acid cycle"/>
    <property type="evidence" value="ECO:0007669"/>
    <property type="project" value="TreeGrafter"/>
</dbReference>
<keyword evidence="6" id="KW-0479">Metal-binding</keyword>
<reference evidence="18 21" key="2">
    <citation type="journal article" date="2013" name="Nature">
        <title>The genomes of four tapeworm species reveal adaptations to parasitism.</title>
        <authorList>
            <person name="Tsai I.J."/>
            <person name="Zarowiecki M."/>
            <person name="Holroyd N."/>
            <person name="Garciarrubio A."/>
            <person name="Sanchez-Flores A."/>
            <person name="Brooks K.L."/>
            <person name="Tracey A."/>
            <person name="Bobes R.J."/>
            <person name="Fragoso G."/>
            <person name="Sciutto E."/>
            <person name="Aslett M."/>
            <person name="Beasley H."/>
            <person name="Bennett H.M."/>
            <person name="Cai J."/>
            <person name="Camicia F."/>
            <person name="Clark R."/>
            <person name="Cucher M."/>
            <person name="De Silva N."/>
            <person name="Day T.A."/>
            <person name="Deplazes P."/>
            <person name="Estrada K."/>
            <person name="Fernandez C."/>
            <person name="Holland P.W."/>
            <person name="Hou J."/>
            <person name="Hu S."/>
            <person name="Huckvale T."/>
            <person name="Hung S.S."/>
            <person name="Kamenetzky L."/>
            <person name="Keane J.A."/>
            <person name="Kiss F."/>
            <person name="Koziol U."/>
            <person name="Lambert O."/>
            <person name="Liu K."/>
            <person name="Luo X."/>
            <person name="Luo Y."/>
            <person name="Macchiaroli N."/>
            <person name="Nichol S."/>
            <person name="Paps J."/>
            <person name="Parkinson J."/>
            <person name="Pouchkina-Stantcheva N."/>
            <person name="Riddiford N."/>
            <person name="Rosenzvit M."/>
            <person name="Salinas G."/>
            <person name="Wasmuth J.D."/>
            <person name="Zamanian M."/>
            <person name="Zheng Y."/>
            <person name="Cai X."/>
            <person name="Soberon X."/>
            <person name="Olson P.D."/>
            <person name="Laclette J.P."/>
            <person name="Brehm K."/>
            <person name="Berriman M."/>
            <person name="Garciarrubio A."/>
            <person name="Bobes R.J."/>
            <person name="Fragoso G."/>
            <person name="Sanchez-Flores A."/>
            <person name="Estrada K."/>
            <person name="Cevallos M.A."/>
            <person name="Morett E."/>
            <person name="Gonzalez V."/>
            <person name="Portillo T."/>
            <person name="Ochoa-Leyva A."/>
            <person name="Jose M.V."/>
            <person name="Sciutto E."/>
            <person name="Landa A."/>
            <person name="Jimenez L."/>
            <person name="Valdes V."/>
            <person name="Carrero J.C."/>
            <person name="Larralde C."/>
            <person name="Morales-Montor J."/>
            <person name="Limon-Lason J."/>
            <person name="Soberon X."/>
            <person name="Laclette J.P."/>
        </authorList>
    </citation>
    <scope>NUCLEOTIDE SEQUENCE [LARGE SCALE GENOMIC DNA]</scope>
</reference>
<dbReference type="GO" id="GO:0005739">
    <property type="term" value="C:mitochondrion"/>
    <property type="evidence" value="ECO:0007669"/>
    <property type="project" value="UniProtKB-SubCell"/>
</dbReference>
<dbReference type="InterPro" id="IPR011603">
    <property type="entry name" value="2oxoglutarate_DH_E1"/>
</dbReference>
<dbReference type="InterPro" id="IPR029061">
    <property type="entry name" value="THDP-binding"/>
</dbReference>
<dbReference type="Gene3D" id="3.40.50.970">
    <property type="match status" value="1"/>
</dbReference>
<dbReference type="SMART" id="SM00861">
    <property type="entry name" value="Transket_pyr"/>
    <property type="match status" value="1"/>
</dbReference>
<evidence type="ECO:0000256" key="13">
    <source>
        <dbReference type="ARBA" id="ARBA00030680"/>
    </source>
</evidence>
<dbReference type="Proteomes" id="UP000492820">
    <property type="component" value="Unassembled WGS sequence"/>
</dbReference>
<evidence type="ECO:0000256" key="5">
    <source>
        <dbReference type="ARBA" id="ARBA00012280"/>
    </source>
</evidence>
<dbReference type="FunFam" id="3.40.50.12470:FF:000007">
    <property type="entry name" value="2-oxoglutarate dehydrogenase e1 mitochondrial"/>
    <property type="match status" value="1"/>
</dbReference>
<comment type="function">
    <text evidence="14">The 2-oxoglutarate dehydrogenase complex catalyzes the overall conversion of 2-oxoglutarate to succinyl-CoA and CO(2). It contains multiple copies of three enzymatic components: 2-oxoglutarate dehydrogenase (E1), dihydrolipoamide succinyltransferase (E2) and lipoamide dehydrogenase (E3).</text>
</comment>
<evidence type="ECO:0000256" key="14">
    <source>
        <dbReference type="ARBA" id="ARBA00037426"/>
    </source>
</evidence>
<comment type="cofactor">
    <cofactor evidence="1">
        <name>Mg(2+)</name>
        <dbReference type="ChEBI" id="CHEBI:18420"/>
    </cofactor>
</comment>
<dbReference type="InterPro" id="IPR042179">
    <property type="entry name" value="KGD_C_sf"/>
</dbReference>
<evidence type="ECO:0000256" key="16">
    <source>
        <dbReference type="ARBA" id="ARBA00042984"/>
    </source>
</evidence>
<evidence type="ECO:0000313" key="19">
    <source>
        <dbReference type="EMBL" id="EUB62865.1"/>
    </source>
</evidence>
<keyword evidence="20" id="KW-1185">Reference proteome</keyword>
<comment type="cofactor">
    <cofactor evidence="2">
        <name>thiamine diphosphate</name>
        <dbReference type="ChEBI" id="CHEBI:58937"/>
    </cofactor>
</comment>
<dbReference type="NCBIfam" id="TIGR00239">
    <property type="entry name" value="2oxo_dh_E1"/>
    <property type="match status" value="1"/>
</dbReference>
<reference evidence="18" key="3">
    <citation type="submission" date="2014-06" db="EMBL/GenBank/DDBJ databases">
        <authorList>
            <person name="Aslett M."/>
        </authorList>
    </citation>
    <scope>NUCLEOTIDE SEQUENCE</scope>
</reference>
<evidence type="ECO:0000256" key="3">
    <source>
        <dbReference type="ARBA" id="ARBA00004173"/>
    </source>
</evidence>
<dbReference type="InterPro" id="IPR031717">
    <property type="entry name" value="ODO-1/KGD_C"/>
</dbReference>
<dbReference type="CTD" id="36338021"/>
<comment type="subcellular location">
    <subcellularLocation>
        <location evidence="3">Mitochondrion</location>
    </subcellularLocation>
</comment>
<dbReference type="Pfam" id="PF02779">
    <property type="entry name" value="Transket_pyr"/>
    <property type="match status" value="1"/>
</dbReference>